<accession>A0A447IK59</accession>
<dbReference type="RefSeq" id="WP_126153597.1">
    <property type="nucleotide sequence ID" value="NZ_UZWE01000024.1"/>
</dbReference>
<dbReference type="Proteomes" id="UP000270743">
    <property type="component" value="Unassembled WGS sequence"/>
</dbReference>
<sequence>MISLRPFDDFAAMEVIRHLDPFDQLEAEATRGARSSHLAIWADWRAMQGATVKSWVVNTGAGTPFALVALGHTGQGGVAQAAMLARDHRRFRRELVAVAVAIRTNMPGLCDDLGIHRIEARAWAGHPRASTFLRLVGFQHETDMPGFGPDGTETFRQFAYVAGAVPDLEIE</sequence>
<protein>
    <recommendedName>
        <fullName evidence="3">N-acetyltransferase domain-containing protein</fullName>
    </recommendedName>
</protein>
<dbReference type="OrthoDB" id="7875810at2"/>
<proteinExistence type="predicted"/>
<keyword evidence="2" id="KW-1185">Reference proteome</keyword>
<evidence type="ECO:0008006" key="3">
    <source>
        <dbReference type="Google" id="ProtNLM"/>
    </source>
</evidence>
<dbReference type="AlphaFoldDB" id="A0A447IK59"/>
<organism evidence="1 2">
    <name type="scientific">Paracoccus haematequi</name>
    <dbReference type="NCBI Taxonomy" id="2491866"/>
    <lineage>
        <taxon>Bacteria</taxon>
        <taxon>Pseudomonadati</taxon>
        <taxon>Pseudomonadota</taxon>
        <taxon>Alphaproteobacteria</taxon>
        <taxon>Rhodobacterales</taxon>
        <taxon>Paracoccaceae</taxon>
        <taxon>Paracoccus</taxon>
    </lineage>
</organism>
<gene>
    <name evidence="1" type="ORF">PARHAE_01092</name>
</gene>
<dbReference type="EMBL" id="UZWE01000024">
    <property type="protein sequence ID" value="VDS07912.1"/>
    <property type="molecule type" value="Genomic_DNA"/>
</dbReference>
<name>A0A447IK59_9RHOB</name>
<evidence type="ECO:0000313" key="1">
    <source>
        <dbReference type="EMBL" id="VDS07912.1"/>
    </source>
</evidence>
<reference evidence="1 2" key="1">
    <citation type="submission" date="2018-12" db="EMBL/GenBank/DDBJ databases">
        <authorList>
            <person name="Criscuolo A."/>
        </authorList>
    </citation>
    <scope>NUCLEOTIDE SEQUENCE [LARGE SCALE GENOMIC DNA]</scope>
    <source>
        <strain evidence="1">ACIP1116241</strain>
    </source>
</reference>
<evidence type="ECO:0000313" key="2">
    <source>
        <dbReference type="Proteomes" id="UP000270743"/>
    </source>
</evidence>